<dbReference type="GO" id="GO:0003989">
    <property type="term" value="F:acetyl-CoA carboxylase activity"/>
    <property type="evidence" value="ECO:0007669"/>
    <property type="project" value="InterPro"/>
</dbReference>
<sequence length="99" mass="10104">MSASDEMPETTPAETDGSDGTAGGGHSADAGPPLLRVVRGEPDDAELAALTAVVAGLAANGGDDGEKRPARSHWADRASAVRRPLTPGPGAWRVSTFRR</sequence>
<dbReference type="AlphaFoldDB" id="A0A839S502"/>
<comment type="caution">
    <text evidence="2">The sequence shown here is derived from an EMBL/GenBank/DDBJ whole genome shotgun (WGS) entry which is preliminary data.</text>
</comment>
<proteinExistence type="predicted"/>
<keyword evidence="3" id="KW-1185">Reference proteome</keyword>
<evidence type="ECO:0008006" key="4">
    <source>
        <dbReference type="Google" id="ProtNLM"/>
    </source>
</evidence>
<dbReference type="Pfam" id="PF13822">
    <property type="entry name" value="ACC_epsilon"/>
    <property type="match status" value="1"/>
</dbReference>
<dbReference type="EMBL" id="JACHWU010000005">
    <property type="protein sequence ID" value="MBB3052885.1"/>
    <property type="molecule type" value="Genomic_DNA"/>
</dbReference>
<feature type="region of interest" description="Disordered" evidence="1">
    <location>
        <begin position="59"/>
        <end position="99"/>
    </location>
</feature>
<evidence type="ECO:0000313" key="2">
    <source>
        <dbReference type="EMBL" id="MBB3052885.1"/>
    </source>
</evidence>
<gene>
    <name evidence="2" type="ORF">FHS23_003926</name>
</gene>
<organism evidence="2 3">
    <name type="scientific">Prauserella isguenensis</name>
    <dbReference type="NCBI Taxonomy" id="1470180"/>
    <lineage>
        <taxon>Bacteria</taxon>
        <taxon>Bacillati</taxon>
        <taxon>Actinomycetota</taxon>
        <taxon>Actinomycetes</taxon>
        <taxon>Pseudonocardiales</taxon>
        <taxon>Pseudonocardiaceae</taxon>
        <taxon>Prauserella</taxon>
    </lineage>
</organism>
<reference evidence="2 3" key="1">
    <citation type="submission" date="2020-08" db="EMBL/GenBank/DDBJ databases">
        <title>Genomic Encyclopedia of Type Strains, Phase III (KMG-III): the genomes of soil and plant-associated and newly described type strains.</title>
        <authorList>
            <person name="Whitman W."/>
        </authorList>
    </citation>
    <scope>NUCLEOTIDE SEQUENCE [LARGE SCALE GENOMIC DNA]</scope>
    <source>
        <strain evidence="2 3">CECT 8577</strain>
    </source>
</reference>
<name>A0A839S502_9PSEU</name>
<evidence type="ECO:0000313" key="3">
    <source>
        <dbReference type="Proteomes" id="UP000550714"/>
    </source>
</evidence>
<protein>
    <recommendedName>
        <fullName evidence="4">Acyl-CoA carboxylase epsilon subunit-like protein</fullName>
    </recommendedName>
</protein>
<dbReference type="Proteomes" id="UP000550714">
    <property type="component" value="Unassembled WGS sequence"/>
</dbReference>
<dbReference type="InterPro" id="IPR032716">
    <property type="entry name" value="ACC_epsilon"/>
</dbReference>
<feature type="region of interest" description="Disordered" evidence="1">
    <location>
        <begin position="1"/>
        <end position="37"/>
    </location>
</feature>
<accession>A0A839S502</accession>
<dbReference type="GO" id="GO:0004658">
    <property type="term" value="F:propionyl-CoA carboxylase activity"/>
    <property type="evidence" value="ECO:0007669"/>
    <property type="project" value="InterPro"/>
</dbReference>
<evidence type="ECO:0000256" key="1">
    <source>
        <dbReference type="SAM" id="MobiDB-lite"/>
    </source>
</evidence>
<feature type="compositionally biased region" description="Basic and acidic residues" evidence="1">
    <location>
        <begin position="64"/>
        <end position="76"/>
    </location>
</feature>
<dbReference type="RefSeq" id="WP_425501150.1">
    <property type="nucleotide sequence ID" value="NZ_JACHWU010000005.1"/>
</dbReference>